<dbReference type="InterPro" id="IPR036921">
    <property type="entry name" value="PurM-like_N_sf"/>
</dbReference>
<gene>
    <name evidence="4" type="ORF">UABAM_06677</name>
</gene>
<dbReference type="CDD" id="cd02197">
    <property type="entry name" value="HypE"/>
    <property type="match status" value="1"/>
</dbReference>
<dbReference type="Pfam" id="PF00586">
    <property type="entry name" value="AIRS"/>
    <property type="match status" value="1"/>
</dbReference>
<dbReference type="KEGG" id="uam:UABAM_06677"/>
<evidence type="ECO:0000256" key="1">
    <source>
        <dbReference type="ARBA" id="ARBA00006243"/>
    </source>
</evidence>
<dbReference type="InterPro" id="IPR011854">
    <property type="entry name" value="HypE"/>
</dbReference>
<evidence type="ECO:0000313" key="5">
    <source>
        <dbReference type="Proteomes" id="UP000326354"/>
    </source>
</evidence>
<dbReference type="Gene3D" id="3.30.1330.10">
    <property type="entry name" value="PurM-like, N-terminal domain"/>
    <property type="match status" value="1"/>
</dbReference>
<feature type="domain" description="PurM-like C-terminal" evidence="3">
    <location>
        <begin position="179"/>
        <end position="320"/>
    </location>
</feature>
<dbReference type="SUPFAM" id="SSF55326">
    <property type="entry name" value="PurM N-terminal domain-like"/>
    <property type="match status" value="1"/>
</dbReference>
<dbReference type="NCBIfam" id="TIGR02124">
    <property type="entry name" value="hypE"/>
    <property type="match status" value="1"/>
</dbReference>
<organism evidence="4 5">
    <name type="scientific">Uabimicrobium amorphum</name>
    <dbReference type="NCBI Taxonomy" id="2596890"/>
    <lineage>
        <taxon>Bacteria</taxon>
        <taxon>Pseudomonadati</taxon>
        <taxon>Planctomycetota</taxon>
        <taxon>Candidatus Uabimicrobiia</taxon>
        <taxon>Candidatus Uabimicrobiales</taxon>
        <taxon>Candidatus Uabimicrobiaceae</taxon>
        <taxon>Candidatus Uabimicrobium</taxon>
    </lineage>
</organism>
<keyword evidence="5" id="KW-1185">Reference proteome</keyword>
<protein>
    <submittedName>
        <fullName evidence="4">Hydrogenase expression/formation protein HypE</fullName>
    </submittedName>
</protein>
<name>A0A5S9IVB6_UABAM</name>
<accession>A0A5S9IVB6</accession>
<dbReference type="PANTHER" id="PTHR30303">
    <property type="entry name" value="HYDROGENASE ISOENZYMES FORMATION PROTEIN HYPE"/>
    <property type="match status" value="1"/>
</dbReference>
<evidence type="ECO:0000259" key="3">
    <source>
        <dbReference type="Pfam" id="PF02769"/>
    </source>
</evidence>
<dbReference type="Pfam" id="PF02769">
    <property type="entry name" value="AIRS_C"/>
    <property type="match status" value="1"/>
</dbReference>
<dbReference type="RefSeq" id="WP_152021875.1">
    <property type="nucleotide sequence ID" value="NZ_AP019860.1"/>
</dbReference>
<reference evidence="4 5" key="1">
    <citation type="submission" date="2019-08" db="EMBL/GenBank/DDBJ databases">
        <title>Complete genome sequence of Candidatus Uab amorphum.</title>
        <authorList>
            <person name="Shiratori T."/>
            <person name="Suzuki S."/>
            <person name="Kakizawa Y."/>
            <person name="Ishida K."/>
        </authorList>
    </citation>
    <scope>NUCLEOTIDE SEQUENCE [LARGE SCALE GENOMIC DNA]</scope>
    <source>
        <strain evidence="4 5">SRT547</strain>
    </source>
</reference>
<dbReference type="Proteomes" id="UP000326354">
    <property type="component" value="Chromosome"/>
</dbReference>
<feature type="domain" description="PurM-like N-terminal" evidence="2">
    <location>
        <begin position="53"/>
        <end position="164"/>
    </location>
</feature>
<proteinExistence type="inferred from homology"/>
<dbReference type="EMBL" id="AP019860">
    <property type="protein sequence ID" value="BBM88256.1"/>
    <property type="molecule type" value="Genomic_DNA"/>
</dbReference>
<dbReference type="PIRSF" id="PIRSF005644">
    <property type="entry name" value="Hdrgns_mtr_HypE"/>
    <property type="match status" value="1"/>
</dbReference>
<dbReference type="AlphaFoldDB" id="A0A5S9IVB6"/>
<dbReference type="PANTHER" id="PTHR30303:SF0">
    <property type="entry name" value="CARBAMOYL DEHYDRATASE HYPE"/>
    <property type="match status" value="1"/>
</dbReference>
<dbReference type="InterPro" id="IPR010918">
    <property type="entry name" value="PurM-like_C_dom"/>
</dbReference>
<sequence>MDDKQRFTWQCPAPQQQSKISMAHGGGGKLMHDLIHNAFIPAWDNPILQQNSDSAALGVGKTKLAFTTDSYVVQPLFFPGGDIGSLAVNGTVNDLAVRGARPLYLSVAMILEEGLEVETLFQIVESMRKAANDANVQIVTGDTKVVDKGSGDGIFVNTSGIGIIENDLDVAPKSICDKDVIIVSGDVGRHGIAIMAVREGLRFESTIVSDCAAFANVTQQLLEASIEIHCMRDLTRGGLATALIEIAQAANKGIHITETSVPVDEGVRGACEILGLDPLYTANEGRFVCIVPQKDAQHTLQILQQYNERACVIGEVEEDGCGLQISSCLGVKRIARMLSGTQLPRIC</sequence>
<evidence type="ECO:0000259" key="2">
    <source>
        <dbReference type="Pfam" id="PF00586"/>
    </source>
</evidence>
<dbReference type="Gene3D" id="3.90.650.10">
    <property type="entry name" value="PurM-like C-terminal domain"/>
    <property type="match status" value="1"/>
</dbReference>
<evidence type="ECO:0000313" key="4">
    <source>
        <dbReference type="EMBL" id="BBM88256.1"/>
    </source>
</evidence>
<dbReference type="OrthoDB" id="9801934at2"/>
<dbReference type="SUPFAM" id="SSF56042">
    <property type="entry name" value="PurM C-terminal domain-like"/>
    <property type="match status" value="1"/>
</dbReference>
<dbReference type="GO" id="GO:0051604">
    <property type="term" value="P:protein maturation"/>
    <property type="evidence" value="ECO:0007669"/>
    <property type="project" value="TreeGrafter"/>
</dbReference>
<dbReference type="InterPro" id="IPR016188">
    <property type="entry name" value="PurM-like_N"/>
</dbReference>
<dbReference type="InterPro" id="IPR036676">
    <property type="entry name" value="PurM-like_C_sf"/>
</dbReference>
<comment type="similarity">
    <text evidence="1">Belongs to the HypE family.</text>
</comment>